<gene>
    <name evidence="2" type="ORF">FHS09_004599</name>
</gene>
<accession>A0A7W4WGC7</accession>
<dbReference type="Proteomes" id="UP000535937">
    <property type="component" value="Unassembled WGS sequence"/>
</dbReference>
<evidence type="ECO:0000313" key="2">
    <source>
        <dbReference type="EMBL" id="MBB3063721.1"/>
    </source>
</evidence>
<evidence type="ECO:0000313" key="3">
    <source>
        <dbReference type="Proteomes" id="UP000535937"/>
    </source>
</evidence>
<keyword evidence="1" id="KW-1133">Transmembrane helix</keyword>
<organism evidence="2 3">
    <name type="scientific">Microbulbifer rhizosphaerae</name>
    <dbReference type="NCBI Taxonomy" id="1562603"/>
    <lineage>
        <taxon>Bacteria</taxon>
        <taxon>Pseudomonadati</taxon>
        <taxon>Pseudomonadota</taxon>
        <taxon>Gammaproteobacteria</taxon>
        <taxon>Cellvibrionales</taxon>
        <taxon>Microbulbiferaceae</taxon>
        <taxon>Microbulbifer</taxon>
    </lineage>
</organism>
<proteinExistence type="predicted"/>
<feature type="transmembrane region" description="Helical" evidence="1">
    <location>
        <begin position="36"/>
        <end position="57"/>
    </location>
</feature>
<feature type="transmembrane region" description="Helical" evidence="1">
    <location>
        <begin position="6"/>
        <end position="24"/>
    </location>
</feature>
<dbReference type="RefSeq" id="WP_183464133.1">
    <property type="nucleotide sequence ID" value="NZ_JACHWZ010000065.1"/>
</dbReference>
<dbReference type="AlphaFoldDB" id="A0A7W4WGC7"/>
<protein>
    <submittedName>
        <fullName evidence="2">Uncharacterized protein</fullName>
    </submittedName>
</protein>
<keyword evidence="1" id="KW-0472">Membrane</keyword>
<dbReference type="EMBL" id="JACHWZ010000065">
    <property type="protein sequence ID" value="MBB3063721.1"/>
    <property type="molecule type" value="Genomic_DNA"/>
</dbReference>
<keyword evidence="1" id="KW-0812">Transmembrane</keyword>
<comment type="caution">
    <text evidence="2">The sequence shown here is derived from an EMBL/GenBank/DDBJ whole genome shotgun (WGS) entry which is preliminary data.</text>
</comment>
<sequence>MEYLIIGLAVYLVSANALITRYIWRDSRRTVNEKIAESGLVWAVPFFGHLIALAISLDGPKTVRKIDPALVSGAAVAAVASTA</sequence>
<evidence type="ECO:0000256" key="1">
    <source>
        <dbReference type="SAM" id="Phobius"/>
    </source>
</evidence>
<keyword evidence="3" id="KW-1185">Reference proteome</keyword>
<reference evidence="2 3" key="1">
    <citation type="submission" date="2020-08" db="EMBL/GenBank/DDBJ databases">
        <title>Genomic Encyclopedia of Type Strains, Phase III (KMG-III): the genomes of soil and plant-associated and newly described type strains.</title>
        <authorList>
            <person name="Whitman W."/>
        </authorList>
    </citation>
    <scope>NUCLEOTIDE SEQUENCE [LARGE SCALE GENOMIC DNA]</scope>
    <source>
        <strain evidence="2 3">CECT 8799</strain>
    </source>
</reference>
<name>A0A7W4WGC7_9GAMM</name>